<dbReference type="OrthoDB" id="5245163at2"/>
<comment type="caution">
    <text evidence="11">The sequence shown here is derived from an EMBL/GenBank/DDBJ whole genome shotgun (WGS) entry which is preliminary data.</text>
</comment>
<evidence type="ECO:0000256" key="4">
    <source>
        <dbReference type="ARBA" id="ARBA00022692"/>
    </source>
</evidence>
<feature type="region of interest" description="Disordered" evidence="10">
    <location>
        <begin position="59"/>
        <end position="85"/>
    </location>
</feature>
<comment type="subunit">
    <text evidence="9">The Tat system comprises two distinct complexes: a TatABC complex, containing multiple copies of TatA, TatB and TatC subunits, and a separate TatA complex, containing only TatA subunits. Substrates initially bind to the TatABC complex, which probably triggers association of the separate TatA complex to form the active translocon.</text>
</comment>
<evidence type="ECO:0000256" key="10">
    <source>
        <dbReference type="SAM" id="MobiDB-lite"/>
    </source>
</evidence>
<keyword evidence="12" id="KW-1185">Reference proteome</keyword>
<keyword evidence="3 9" id="KW-1003">Cell membrane</keyword>
<comment type="similarity">
    <text evidence="9">Belongs to the TatA/E family.</text>
</comment>
<keyword evidence="6 9" id="KW-1133">Transmembrane helix</keyword>
<gene>
    <name evidence="9 11" type="primary">tatA</name>
    <name evidence="11" type="ORF">D1781_09115</name>
</gene>
<evidence type="ECO:0000256" key="7">
    <source>
        <dbReference type="ARBA" id="ARBA00023010"/>
    </source>
</evidence>
<dbReference type="PANTHER" id="PTHR42982:SF1">
    <property type="entry name" value="SEC-INDEPENDENT PROTEIN TRANSLOCASE PROTEIN TATA"/>
    <property type="match status" value="1"/>
</dbReference>
<dbReference type="Gene3D" id="1.20.5.3310">
    <property type="match status" value="1"/>
</dbReference>
<comment type="subcellular location">
    <subcellularLocation>
        <location evidence="1 9">Cell membrane</location>
        <topology evidence="1 9">Single-pass membrane protein</topology>
    </subcellularLocation>
</comment>
<sequence length="85" mass="9528">MGIFGNAFTGWHLLAIVLVVLVLFGATKLPVFAKGLGQSIKIFRKEMTDVQDDIAKDRAERSAEHLDRETVTTPDQQTRRASEDR</sequence>
<dbReference type="InterPro" id="IPR003369">
    <property type="entry name" value="TatA/B/E"/>
</dbReference>
<dbReference type="RefSeq" id="WP_119482011.1">
    <property type="nucleotide sequence ID" value="NZ_QXTG01000002.1"/>
</dbReference>
<evidence type="ECO:0000256" key="8">
    <source>
        <dbReference type="ARBA" id="ARBA00023136"/>
    </source>
</evidence>
<dbReference type="EMBL" id="QXTG01000002">
    <property type="protein sequence ID" value="RIX27702.1"/>
    <property type="molecule type" value="Genomic_DNA"/>
</dbReference>
<name>A0A3A1TU23_9MICO</name>
<keyword evidence="4 9" id="KW-0812">Transmembrane</keyword>
<accession>A0A3A1TU23</accession>
<keyword evidence="8 9" id="KW-0472">Membrane</keyword>
<comment type="function">
    <text evidence="9">Part of the twin-arginine translocation (Tat) system that transports large folded proteins containing a characteristic twin-arginine motif in their signal peptide across membranes. TatA could form the protein-conducting channel of the Tat system.</text>
</comment>
<dbReference type="NCBIfam" id="TIGR01411">
    <property type="entry name" value="tatAE"/>
    <property type="match status" value="1"/>
</dbReference>
<evidence type="ECO:0000256" key="2">
    <source>
        <dbReference type="ARBA" id="ARBA00022448"/>
    </source>
</evidence>
<reference evidence="12" key="1">
    <citation type="submission" date="2018-09" db="EMBL/GenBank/DDBJ databases">
        <authorList>
            <person name="Kim I."/>
        </authorList>
    </citation>
    <scope>NUCLEOTIDE SEQUENCE [LARGE SCALE GENOMIC DNA]</scope>
    <source>
        <strain evidence="12">DD4a</strain>
    </source>
</reference>
<evidence type="ECO:0000313" key="11">
    <source>
        <dbReference type="EMBL" id="RIX27702.1"/>
    </source>
</evidence>
<organism evidence="11 12">
    <name type="scientific">Amnibacterium setariae</name>
    <dbReference type="NCBI Taxonomy" id="2306585"/>
    <lineage>
        <taxon>Bacteria</taxon>
        <taxon>Bacillati</taxon>
        <taxon>Actinomycetota</taxon>
        <taxon>Actinomycetes</taxon>
        <taxon>Micrococcales</taxon>
        <taxon>Microbacteriaceae</taxon>
        <taxon>Amnibacterium</taxon>
    </lineage>
</organism>
<dbReference type="InterPro" id="IPR006312">
    <property type="entry name" value="TatA/E"/>
</dbReference>
<evidence type="ECO:0000256" key="9">
    <source>
        <dbReference type="HAMAP-Rule" id="MF_00236"/>
    </source>
</evidence>
<dbReference type="Proteomes" id="UP000265742">
    <property type="component" value="Unassembled WGS sequence"/>
</dbReference>
<dbReference type="GO" id="GO:0008320">
    <property type="term" value="F:protein transmembrane transporter activity"/>
    <property type="evidence" value="ECO:0007669"/>
    <property type="project" value="UniProtKB-UniRule"/>
</dbReference>
<dbReference type="HAMAP" id="MF_00236">
    <property type="entry name" value="TatA_E"/>
    <property type="match status" value="1"/>
</dbReference>
<evidence type="ECO:0000313" key="12">
    <source>
        <dbReference type="Proteomes" id="UP000265742"/>
    </source>
</evidence>
<dbReference type="AlphaFoldDB" id="A0A3A1TU23"/>
<dbReference type="GO" id="GO:0033281">
    <property type="term" value="C:TAT protein transport complex"/>
    <property type="evidence" value="ECO:0007669"/>
    <property type="project" value="UniProtKB-UniRule"/>
</dbReference>
<dbReference type="Pfam" id="PF02416">
    <property type="entry name" value="TatA_B_E"/>
    <property type="match status" value="1"/>
</dbReference>
<feature type="compositionally biased region" description="Basic and acidic residues" evidence="10">
    <location>
        <begin position="59"/>
        <end position="70"/>
    </location>
</feature>
<evidence type="ECO:0000256" key="5">
    <source>
        <dbReference type="ARBA" id="ARBA00022927"/>
    </source>
</evidence>
<dbReference type="GO" id="GO:0043953">
    <property type="term" value="P:protein transport by the Tat complex"/>
    <property type="evidence" value="ECO:0007669"/>
    <property type="project" value="UniProtKB-UniRule"/>
</dbReference>
<protein>
    <recommendedName>
        <fullName evidence="9">Sec-independent protein translocase protein TatA</fullName>
    </recommendedName>
</protein>
<keyword evidence="2 9" id="KW-0813">Transport</keyword>
<keyword evidence="5 9" id="KW-0653">Protein transport</keyword>
<keyword evidence="7 9" id="KW-0811">Translocation</keyword>
<evidence type="ECO:0000256" key="1">
    <source>
        <dbReference type="ARBA" id="ARBA00004162"/>
    </source>
</evidence>
<evidence type="ECO:0000256" key="6">
    <source>
        <dbReference type="ARBA" id="ARBA00022989"/>
    </source>
</evidence>
<dbReference type="PANTHER" id="PTHR42982">
    <property type="entry name" value="SEC-INDEPENDENT PROTEIN TRANSLOCASE PROTEIN TATA"/>
    <property type="match status" value="1"/>
</dbReference>
<proteinExistence type="inferred from homology"/>
<evidence type="ECO:0000256" key="3">
    <source>
        <dbReference type="ARBA" id="ARBA00022475"/>
    </source>
</evidence>